<accession>A0A6M5Z639</accession>
<dbReference type="Gene3D" id="3.40.50.720">
    <property type="entry name" value="NAD(P)-binding Rossmann-like Domain"/>
    <property type="match status" value="1"/>
</dbReference>
<dbReference type="GO" id="GO:0000271">
    <property type="term" value="P:polysaccharide biosynthetic process"/>
    <property type="evidence" value="ECO:0007669"/>
    <property type="project" value="InterPro"/>
</dbReference>
<evidence type="ECO:0000256" key="1">
    <source>
        <dbReference type="SAM" id="MobiDB-lite"/>
    </source>
</evidence>
<organism evidence="2 3">
    <name type="scientific">Frigoriglobus tundricola</name>
    <dbReference type="NCBI Taxonomy" id="2774151"/>
    <lineage>
        <taxon>Bacteria</taxon>
        <taxon>Pseudomonadati</taxon>
        <taxon>Planctomycetota</taxon>
        <taxon>Planctomycetia</taxon>
        <taxon>Gemmatales</taxon>
        <taxon>Gemmataceae</taxon>
        <taxon>Frigoriglobus</taxon>
    </lineage>
</organism>
<feature type="compositionally biased region" description="Basic residues" evidence="1">
    <location>
        <begin position="349"/>
        <end position="358"/>
    </location>
</feature>
<feature type="compositionally biased region" description="Basic and acidic residues" evidence="1">
    <location>
        <begin position="305"/>
        <end position="320"/>
    </location>
</feature>
<dbReference type="PANTHER" id="PTHR43491:SF1">
    <property type="entry name" value="UDP-N-ACETYL-D-MANNOSAMINE DEHYDROGENASE"/>
    <property type="match status" value="1"/>
</dbReference>
<protein>
    <submittedName>
        <fullName evidence="2">Uncharacterized protein</fullName>
    </submittedName>
</protein>
<dbReference type="InterPro" id="IPR028359">
    <property type="entry name" value="UDP_ManNAc/GlcNAc_DH"/>
</dbReference>
<feature type="region of interest" description="Disordered" evidence="1">
    <location>
        <begin position="221"/>
        <end position="247"/>
    </location>
</feature>
<sequence>MSSPDRPAGPPGEFTSVGLIGPGAARAALRGALAAYPLLEFDLERHPAPTAASTDPGRPGEPDALVVCASVALTAAHGADTTGVAATGRGIAARLRRGRVGLLGGPVPPGTTRGVLLPPLASNGRCPAQDFGLAYVSALPSAGAATALLNRTGIATTRVSSLETGEVCGAVVPLVRTIQAATRCELKVACARMGIDAGEVIGASGARTLLSAAAPGNHCCPRGARPSARSASRRTSTRRCPPTLLRSVTGGLDDAGRAVRGSHVSLVGADLAAGPLAVRSFELLELLSGRGAISATTTRSAPRSRGRDADRSGTADEPAAHGRIPRGAGSRDGRRRRRRFRPDRSAPPARRRCPHRAPHGTEQTRDDRSGLTNSESGGAADAPRHEGARWRQQPSAGQAVSEVRRGSGPPGPATGREYEGERPGAHSAGHVMRG</sequence>
<dbReference type="Proteomes" id="UP000503447">
    <property type="component" value="Chromosome"/>
</dbReference>
<reference evidence="3" key="1">
    <citation type="submission" date="2020-05" db="EMBL/GenBank/DDBJ databases">
        <title>Frigoriglobus tundricola gen. nov., sp. nov., a psychrotolerant cellulolytic planctomycete of the family Gemmataceae with two divergent copies of 16S rRNA gene.</title>
        <authorList>
            <person name="Kulichevskaya I.S."/>
            <person name="Ivanova A.A."/>
            <person name="Naumoff D.G."/>
            <person name="Beletsky A.V."/>
            <person name="Rijpstra W.I.C."/>
            <person name="Sinninghe Damste J.S."/>
            <person name="Mardanov A.V."/>
            <person name="Ravin N.V."/>
            <person name="Dedysh S.N."/>
        </authorList>
    </citation>
    <scope>NUCLEOTIDE SEQUENCE [LARGE SCALE GENOMIC DNA]</scope>
    <source>
        <strain evidence="3">PL17</strain>
    </source>
</reference>
<gene>
    <name evidence="2" type="ORF">FTUN_8971</name>
</gene>
<keyword evidence="3" id="KW-1185">Reference proteome</keyword>
<proteinExistence type="predicted"/>
<feature type="region of interest" description="Disordered" evidence="1">
    <location>
        <begin position="294"/>
        <end position="434"/>
    </location>
</feature>
<dbReference type="PANTHER" id="PTHR43491">
    <property type="entry name" value="UDP-N-ACETYL-D-MANNOSAMINE DEHYDROGENASE"/>
    <property type="match status" value="1"/>
</dbReference>
<dbReference type="KEGG" id="ftj:FTUN_8971"/>
<feature type="compositionally biased region" description="Low complexity" evidence="1">
    <location>
        <begin position="221"/>
        <end position="230"/>
    </location>
</feature>
<dbReference type="AlphaFoldDB" id="A0A6M5Z639"/>
<dbReference type="EMBL" id="CP053452">
    <property type="protein sequence ID" value="QJX01327.1"/>
    <property type="molecule type" value="Genomic_DNA"/>
</dbReference>
<name>A0A6M5Z639_9BACT</name>
<dbReference type="GO" id="GO:0016628">
    <property type="term" value="F:oxidoreductase activity, acting on the CH-CH group of donors, NAD or NADP as acceptor"/>
    <property type="evidence" value="ECO:0007669"/>
    <property type="project" value="InterPro"/>
</dbReference>
<evidence type="ECO:0000313" key="3">
    <source>
        <dbReference type="Proteomes" id="UP000503447"/>
    </source>
</evidence>
<evidence type="ECO:0000313" key="2">
    <source>
        <dbReference type="EMBL" id="QJX01327.1"/>
    </source>
</evidence>